<feature type="transmembrane region" description="Helical" evidence="7">
    <location>
        <begin position="292"/>
        <end position="312"/>
    </location>
</feature>
<feature type="compositionally biased region" description="Polar residues" evidence="6">
    <location>
        <begin position="122"/>
        <end position="131"/>
    </location>
</feature>
<dbReference type="InterPro" id="IPR029071">
    <property type="entry name" value="Ubiquitin-like_domsf"/>
</dbReference>
<dbReference type="GO" id="GO:1902236">
    <property type="term" value="P:negative regulation of endoplasmic reticulum stress-induced intrinsic apoptotic signaling pathway"/>
    <property type="evidence" value="ECO:0007669"/>
    <property type="project" value="TreeGrafter"/>
</dbReference>
<dbReference type="PROSITE" id="PS50053">
    <property type="entry name" value="UBIQUITIN_2"/>
    <property type="match status" value="1"/>
</dbReference>
<dbReference type="Ensembl" id="ENSPKIT00000040097.1">
    <property type="protein sequence ID" value="ENSPKIP00000015628.1"/>
    <property type="gene ID" value="ENSPKIG00000002281.1"/>
</dbReference>
<dbReference type="Gene3D" id="3.10.20.90">
    <property type="entry name" value="Phosphatidylinositol 3-kinase Catalytic Subunit, Chain A, domain 1"/>
    <property type="match status" value="1"/>
</dbReference>
<dbReference type="STRING" id="1676925.ENSPKIP00000015628"/>
<dbReference type="GeneTree" id="ENSGT00390000017671"/>
<dbReference type="InterPro" id="IPR039751">
    <property type="entry name" value="HERPUD1/2"/>
</dbReference>
<reference evidence="9" key="1">
    <citation type="submission" date="2025-08" db="UniProtKB">
        <authorList>
            <consortium name="Ensembl"/>
        </authorList>
    </citation>
    <scope>IDENTIFICATION</scope>
</reference>
<dbReference type="PANTHER" id="PTHR12943">
    <property type="entry name" value="HOMOCYSTEINE-RESPONSIVE ENDOPLASMIC RETICULUM-RESIDENT UNIQUITIN-LIKE DOMAIN HERPUD PROTEIN FAMILY MEMBER"/>
    <property type="match status" value="1"/>
</dbReference>
<evidence type="ECO:0000256" key="1">
    <source>
        <dbReference type="ARBA" id="ARBA00004370"/>
    </source>
</evidence>
<evidence type="ECO:0000256" key="2">
    <source>
        <dbReference type="ARBA" id="ARBA00022692"/>
    </source>
</evidence>
<evidence type="ECO:0000313" key="9">
    <source>
        <dbReference type="Ensembl" id="ENSPKIP00000015628.1"/>
    </source>
</evidence>
<evidence type="ECO:0000259" key="8">
    <source>
        <dbReference type="PROSITE" id="PS50053"/>
    </source>
</evidence>
<feature type="compositionally biased region" description="Low complexity" evidence="6">
    <location>
        <begin position="218"/>
        <end position="232"/>
    </location>
</feature>
<dbReference type="KEGG" id="pki:111851896"/>
<dbReference type="GO" id="GO:0030968">
    <property type="term" value="P:endoplasmic reticulum unfolded protein response"/>
    <property type="evidence" value="ECO:0007669"/>
    <property type="project" value="TreeGrafter"/>
</dbReference>
<feature type="region of interest" description="Disordered" evidence="6">
    <location>
        <begin position="218"/>
        <end position="241"/>
    </location>
</feature>
<dbReference type="GeneID" id="111851896"/>
<accession>A0A3B3RB82</accession>
<evidence type="ECO:0000256" key="3">
    <source>
        <dbReference type="ARBA" id="ARBA00022989"/>
    </source>
</evidence>
<comment type="subcellular location">
    <subcellularLocation>
        <location evidence="1">Membrane</location>
    </subcellularLocation>
</comment>
<dbReference type="SUPFAM" id="SSF54236">
    <property type="entry name" value="Ubiquitin-like"/>
    <property type="match status" value="1"/>
</dbReference>
<name>A0A3B3RB82_9TELE</name>
<keyword evidence="5" id="KW-0834">Unfolded protein response</keyword>
<sequence>MDDCDTAVQKMLTLIIRSSNRSCEDQTIEGVGVDWTIKELKTHLSAVYPSNPPERDQRIIYAGKLLLDHQHVSDVFGKLEATPIIHMVCAFRPQAAGPPGPQPKVAAAELNGGGSSSPGDGLTQQSATAPPTTLADDGLRNRGQPPARTPGSGSPMNQPVFPTYSLYSPQQLLWLQRVYAQQYYMQYQAALAAAASSSSPVASAASRALPVDPQPAAVPAALPNQPANQNVPEPHLINPAGANQNLRMNAQGGPVMEEDDGVEHDWLEWVYTAARFSVFLGIMYFYSSISRFVLVMCSLVLMYLHTAGWFPFRRMPVVPGPREQAPELVQNQDRDPELVHVPAGGADAEDGDGRRPSEPVVLQVPRLSIFQTAWVFFKAFFASLVPEAPQGIAN</sequence>
<protein>
    <submittedName>
        <fullName evidence="9">Homocysteine-inducible, endoplasmic reticulum stress-inducible, ubiquitin-like domain member 1</fullName>
    </submittedName>
</protein>
<dbReference type="RefSeq" id="XP_023683001.1">
    <property type="nucleotide sequence ID" value="XM_023827233.2"/>
</dbReference>
<evidence type="ECO:0000256" key="6">
    <source>
        <dbReference type="SAM" id="MobiDB-lite"/>
    </source>
</evidence>
<dbReference type="AlphaFoldDB" id="A0A3B3RB82"/>
<dbReference type="GO" id="GO:0006511">
    <property type="term" value="P:ubiquitin-dependent protein catabolic process"/>
    <property type="evidence" value="ECO:0007669"/>
    <property type="project" value="TreeGrafter"/>
</dbReference>
<dbReference type="FunFam" id="3.10.20.90:FF:000046">
    <property type="entry name" value="Homocysteine-responsive endoplasmic reticulum-resident ubiquitin-like domain member 2 protein"/>
    <property type="match status" value="1"/>
</dbReference>
<dbReference type="GO" id="GO:0032469">
    <property type="term" value="P:endoplasmic reticulum calcium ion homeostasis"/>
    <property type="evidence" value="ECO:0007669"/>
    <property type="project" value="TreeGrafter"/>
</dbReference>
<evidence type="ECO:0000256" key="7">
    <source>
        <dbReference type="SAM" id="Phobius"/>
    </source>
</evidence>
<reference evidence="9" key="2">
    <citation type="submission" date="2025-09" db="UniProtKB">
        <authorList>
            <consortium name="Ensembl"/>
        </authorList>
    </citation>
    <scope>IDENTIFICATION</scope>
</reference>
<dbReference type="GO" id="GO:0005789">
    <property type="term" value="C:endoplasmic reticulum membrane"/>
    <property type="evidence" value="ECO:0007669"/>
    <property type="project" value="TreeGrafter"/>
</dbReference>
<dbReference type="SMART" id="SM00213">
    <property type="entry name" value="UBQ"/>
    <property type="match status" value="1"/>
</dbReference>
<keyword evidence="4 7" id="KW-0472">Membrane</keyword>
<dbReference type="InterPro" id="IPR000626">
    <property type="entry name" value="Ubiquitin-like_dom"/>
</dbReference>
<dbReference type="OrthoDB" id="21589at2759"/>
<dbReference type="Pfam" id="PF00240">
    <property type="entry name" value="ubiquitin"/>
    <property type="match status" value="1"/>
</dbReference>
<dbReference type="GO" id="GO:1904292">
    <property type="term" value="P:regulation of ERAD pathway"/>
    <property type="evidence" value="ECO:0007669"/>
    <property type="project" value="TreeGrafter"/>
</dbReference>
<keyword evidence="2 7" id="KW-0812">Transmembrane</keyword>
<dbReference type="PANTHER" id="PTHR12943:SF7">
    <property type="entry name" value="HOMOCYSTEINE-RESPONSIVE ENDOPLASMIC RETICULUM-RESIDENT UBIQUITIN-LIKE DOMAIN MEMBER 1 PROTEIN"/>
    <property type="match status" value="1"/>
</dbReference>
<dbReference type="Proteomes" id="UP000261540">
    <property type="component" value="Unplaced"/>
</dbReference>
<evidence type="ECO:0000256" key="4">
    <source>
        <dbReference type="ARBA" id="ARBA00023136"/>
    </source>
</evidence>
<feature type="region of interest" description="Disordered" evidence="6">
    <location>
        <begin position="323"/>
        <end position="356"/>
    </location>
</feature>
<evidence type="ECO:0000313" key="10">
    <source>
        <dbReference type="Proteomes" id="UP000261540"/>
    </source>
</evidence>
<keyword evidence="10" id="KW-1185">Reference proteome</keyword>
<feature type="region of interest" description="Disordered" evidence="6">
    <location>
        <begin position="96"/>
        <end position="157"/>
    </location>
</feature>
<feature type="domain" description="Ubiquitin-like" evidence="8">
    <location>
        <begin position="12"/>
        <end position="74"/>
    </location>
</feature>
<keyword evidence="3 7" id="KW-1133">Transmembrane helix</keyword>
<dbReference type="GO" id="GO:0044325">
    <property type="term" value="F:transmembrane transporter binding"/>
    <property type="evidence" value="ECO:0007669"/>
    <property type="project" value="TreeGrafter"/>
</dbReference>
<dbReference type="CTD" id="9709"/>
<proteinExistence type="predicted"/>
<evidence type="ECO:0000256" key="5">
    <source>
        <dbReference type="ARBA" id="ARBA00023230"/>
    </source>
</evidence>
<organism evidence="9 10">
    <name type="scientific">Paramormyrops kingsleyae</name>
    <dbReference type="NCBI Taxonomy" id="1676925"/>
    <lineage>
        <taxon>Eukaryota</taxon>
        <taxon>Metazoa</taxon>
        <taxon>Chordata</taxon>
        <taxon>Craniata</taxon>
        <taxon>Vertebrata</taxon>
        <taxon>Euteleostomi</taxon>
        <taxon>Actinopterygii</taxon>
        <taxon>Neopterygii</taxon>
        <taxon>Teleostei</taxon>
        <taxon>Osteoglossocephala</taxon>
        <taxon>Osteoglossomorpha</taxon>
        <taxon>Osteoglossiformes</taxon>
        <taxon>Mormyridae</taxon>
        <taxon>Paramormyrops</taxon>
    </lineage>
</organism>